<evidence type="ECO:0000256" key="6">
    <source>
        <dbReference type="ARBA" id="ARBA00034078"/>
    </source>
</evidence>
<organism evidence="8 9">
    <name type="scientific">Streptomyces griseiscabiei</name>
    <dbReference type="NCBI Taxonomy" id="2993540"/>
    <lineage>
        <taxon>Bacteria</taxon>
        <taxon>Bacillati</taxon>
        <taxon>Actinomycetota</taxon>
        <taxon>Actinomycetes</taxon>
        <taxon>Kitasatosporales</taxon>
        <taxon>Streptomycetaceae</taxon>
        <taxon>Streptomyces</taxon>
    </lineage>
</organism>
<dbReference type="InterPro" id="IPR001055">
    <property type="entry name" value="Adrenodoxin-like"/>
</dbReference>
<evidence type="ECO:0000313" key="8">
    <source>
        <dbReference type="EMBL" id="MDX2909466.1"/>
    </source>
</evidence>
<name>A0ABU4L1K8_9ACTN</name>
<evidence type="ECO:0000256" key="1">
    <source>
        <dbReference type="ARBA" id="ARBA00010914"/>
    </source>
</evidence>
<keyword evidence="4" id="KW-0408">Iron</keyword>
<evidence type="ECO:0000256" key="2">
    <source>
        <dbReference type="ARBA" id="ARBA00022714"/>
    </source>
</evidence>
<dbReference type="EMBL" id="JARAVY010000004">
    <property type="protein sequence ID" value="MDX2909466.1"/>
    <property type="molecule type" value="Genomic_DNA"/>
</dbReference>
<dbReference type="Proteomes" id="UP001271723">
    <property type="component" value="Unassembled WGS sequence"/>
</dbReference>
<dbReference type="InterPro" id="IPR001041">
    <property type="entry name" value="2Fe-2S_ferredoxin-type"/>
</dbReference>
<reference evidence="8 9" key="1">
    <citation type="journal article" date="2023" name="Microb. Genom.">
        <title>Mesoterricola silvestris gen. nov., sp. nov., Mesoterricola sediminis sp. nov., Geothrix oryzae sp. nov., Geothrix edaphica sp. nov., Geothrix rubra sp. nov., and Geothrix limicola sp. nov., six novel members of Acidobacteriota isolated from soils.</title>
        <authorList>
            <person name="Weisberg A.J."/>
            <person name="Pearce E."/>
            <person name="Kramer C.G."/>
            <person name="Chang J.H."/>
            <person name="Clarke C.R."/>
        </authorList>
    </citation>
    <scope>NUCLEOTIDE SEQUENCE [LARGE SCALE GENOMIC DNA]</scope>
    <source>
        <strain evidence="8 9">NRRL_B-2795</strain>
    </source>
</reference>
<protein>
    <submittedName>
        <fullName evidence="8">2Fe-2S iron-sulfur cluster-binding protein</fullName>
    </submittedName>
</protein>
<keyword evidence="5" id="KW-0411">Iron-sulfur</keyword>
<dbReference type="PROSITE" id="PS51085">
    <property type="entry name" value="2FE2S_FER_2"/>
    <property type="match status" value="1"/>
</dbReference>
<dbReference type="Pfam" id="PF00111">
    <property type="entry name" value="Fer2"/>
    <property type="match status" value="1"/>
</dbReference>
<evidence type="ECO:0000259" key="7">
    <source>
        <dbReference type="PROSITE" id="PS51085"/>
    </source>
</evidence>
<dbReference type="CDD" id="cd00207">
    <property type="entry name" value="fer2"/>
    <property type="match status" value="1"/>
</dbReference>
<evidence type="ECO:0000256" key="5">
    <source>
        <dbReference type="ARBA" id="ARBA00023014"/>
    </source>
</evidence>
<dbReference type="InterPro" id="IPR012675">
    <property type="entry name" value="Beta-grasp_dom_sf"/>
</dbReference>
<dbReference type="Gene3D" id="3.10.20.30">
    <property type="match status" value="1"/>
</dbReference>
<evidence type="ECO:0000256" key="4">
    <source>
        <dbReference type="ARBA" id="ARBA00023004"/>
    </source>
</evidence>
<dbReference type="PANTHER" id="PTHR23426">
    <property type="entry name" value="FERREDOXIN/ADRENODOXIN"/>
    <property type="match status" value="1"/>
</dbReference>
<feature type="domain" description="2Fe-2S ferredoxin-type" evidence="7">
    <location>
        <begin position="2"/>
        <end position="108"/>
    </location>
</feature>
<comment type="cofactor">
    <cofactor evidence="6">
        <name>[2Fe-2S] cluster</name>
        <dbReference type="ChEBI" id="CHEBI:190135"/>
    </cofactor>
</comment>
<gene>
    <name evidence="8" type="ORF">PV517_12255</name>
</gene>
<keyword evidence="3" id="KW-0479">Metal-binding</keyword>
<sequence length="109" mass="11437">MPKVTYAQPDGTETVLDLAPGTTVMRGAVTGGVRGIVAECCGNLMCATCHVYVDLGEDTEAPFSPVTPDEDELLDCTAAPREAGSRLSCQLGLTERTADVVVRVPHSQT</sequence>
<keyword evidence="2" id="KW-0001">2Fe-2S</keyword>
<accession>A0ABU4L1K8</accession>
<comment type="caution">
    <text evidence="8">The sequence shown here is derived from an EMBL/GenBank/DDBJ whole genome shotgun (WGS) entry which is preliminary data.</text>
</comment>
<keyword evidence="9" id="KW-1185">Reference proteome</keyword>
<dbReference type="RefSeq" id="WP_086760558.1">
    <property type="nucleotide sequence ID" value="NZ_JAGJBZ010000002.1"/>
</dbReference>
<dbReference type="SUPFAM" id="SSF54292">
    <property type="entry name" value="2Fe-2S ferredoxin-like"/>
    <property type="match status" value="1"/>
</dbReference>
<proteinExistence type="inferred from homology"/>
<evidence type="ECO:0000256" key="3">
    <source>
        <dbReference type="ARBA" id="ARBA00022723"/>
    </source>
</evidence>
<comment type="similarity">
    <text evidence="1">Belongs to the adrenodoxin/putidaredoxin family.</text>
</comment>
<evidence type="ECO:0000313" key="9">
    <source>
        <dbReference type="Proteomes" id="UP001271723"/>
    </source>
</evidence>
<dbReference type="PANTHER" id="PTHR23426:SF65">
    <property type="entry name" value="FERREDOXIN-2, MITOCHONDRIAL"/>
    <property type="match status" value="1"/>
</dbReference>
<dbReference type="InterPro" id="IPR036010">
    <property type="entry name" value="2Fe-2S_ferredoxin-like_sf"/>
</dbReference>